<dbReference type="GO" id="GO:0008444">
    <property type="term" value="F:CDP-diacylglycerol-glycerol-3-phosphate 3-phosphatidyltransferase activity"/>
    <property type="evidence" value="ECO:0007669"/>
    <property type="project" value="UniProtKB-UniRule"/>
</dbReference>
<proteinExistence type="inferred from homology"/>
<keyword evidence="7 16" id="KW-0808">Transferase</keyword>
<dbReference type="eggNOG" id="COG0558">
    <property type="taxonomic scope" value="Bacteria"/>
</dbReference>
<dbReference type="Proteomes" id="UP000001660">
    <property type="component" value="Chromosome"/>
</dbReference>
<dbReference type="InterPro" id="IPR050324">
    <property type="entry name" value="CDP-alcohol_PTase-I"/>
</dbReference>
<dbReference type="GO" id="GO:0016020">
    <property type="term" value="C:membrane"/>
    <property type="evidence" value="ECO:0007669"/>
    <property type="project" value="UniProtKB-SubCell"/>
</dbReference>
<dbReference type="PANTHER" id="PTHR14269:SF62">
    <property type="entry name" value="CDP-DIACYLGLYCEROL--GLYCEROL-3-PHOSPHATE 3-PHOSPHATIDYLTRANSFERASE 1, CHLOROPLASTIC"/>
    <property type="match status" value="1"/>
</dbReference>
<organism evidence="18 19">
    <name type="scientific">Nitrospira defluvii</name>
    <dbReference type="NCBI Taxonomy" id="330214"/>
    <lineage>
        <taxon>Bacteria</taxon>
        <taxon>Pseudomonadati</taxon>
        <taxon>Nitrospirota</taxon>
        <taxon>Nitrospiria</taxon>
        <taxon>Nitrospirales</taxon>
        <taxon>Nitrospiraceae</taxon>
        <taxon>Nitrospira</taxon>
    </lineage>
</organism>
<evidence type="ECO:0000256" key="13">
    <source>
        <dbReference type="ARBA" id="ARBA00023264"/>
    </source>
</evidence>
<feature type="transmembrane region" description="Helical" evidence="17">
    <location>
        <begin position="21"/>
        <end position="44"/>
    </location>
</feature>
<reference evidence="18 19" key="1">
    <citation type="journal article" date="2010" name="Proc. Natl. Acad. Sci. U.S.A.">
        <title>A Nitrospira metagenome illuminates the physiology and evolution of globally important nitrite-oxidizing bacteria.</title>
        <authorList>
            <person name="Lucker S."/>
            <person name="Wagner M."/>
            <person name="Maixner F."/>
            <person name="Pelletier E."/>
            <person name="Koch H."/>
            <person name="Vacherie B."/>
            <person name="Rattei T."/>
            <person name="Sinninghe Damste J."/>
            <person name="Spieck E."/>
            <person name="Le Paslier D."/>
            <person name="Daims H."/>
        </authorList>
    </citation>
    <scope>NUCLEOTIDE SEQUENCE [LARGE SCALE GENOMIC DNA]</scope>
</reference>
<protein>
    <recommendedName>
        <fullName evidence="5 15">CDP-diacylglycerol--glycerol-3-phosphate 3-phosphatidyltransferase</fullName>
        <ecNumber evidence="4 15">2.7.8.5</ecNumber>
    </recommendedName>
</protein>
<evidence type="ECO:0000256" key="6">
    <source>
        <dbReference type="ARBA" id="ARBA00022516"/>
    </source>
</evidence>
<evidence type="ECO:0000256" key="2">
    <source>
        <dbReference type="ARBA" id="ARBA00005042"/>
    </source>
</evidence>
<comment type="catalytic activity">
    <reaction evidence="14">
        <text>a CDP-1,2-diacyl-sn-glycerol + sn-glycerol 3-phosphate = a 1,2-diacyl-sn-glycero-3-phospho-(1'-sn-glycero-3'-phosphate) + CMP + H(+)</text>
        <dbReference type="Rhea" id="RHEA:12593"/>
        <dbReference type="ChEBI" id="CHEBI:15378"/>
        <dbReference type="ChEBI" id="CHEBI:57597"/>
        <dbReference type="ChEBI" id="CHEBI:58332"/>
        <dbReference type="ChEBI" id="CHEBI:60110"/>
        <dbReference type="ChEBI" id="CHEBI:60377"/>
        <dbReference type="EC" id="2.7.8.5"/>
    </reaction>
</comment>
<evidence type="ECO:0000256" key="9">
    <source>
        <dbReference type="ARBA" id="ARBA00022989"/>
    </source>
</evidence>
<dbReference type="AlphaFoldDB" id="D8PG80"/>
<dbReference type="EMBL" id="FP929003">
    <property type="protein sequence ID" value="CBK42267.1"/>
    <property type="molecule type" value="Genomic_DNA"/>
</dbReference>
<evidence type="ECO:0000256" key="8">
    <source>
        <dbReference type="ARBA" id="ARBA00022692"/>
    </source>
</evidence>
<evidence type="ECO:0000256" key="7">
    <source>
        <dbReference type="ARBA" id="ARBA00022679"/>
    </source>
</evidence>
<keyword evidence="12" id="KW-0594">Phospholipid biosynthesis</keyword>
<dbReference type="STRING" id="330214.NIDE2558"/>
<dbReference type="Pfam" id="PF01066">
    <property type="entry name" value="CDP-OH_P_transf"/>
    <property type="match status" value="1"/>
</dbReference>
<evidence type="ECO:0000256" key="17">
    <source>
        <dbReference type="SAM" id="Phobius"/>
    </source>
</evidence>
<name>D8PG80_9BACT</name>
<dbReference type="PIRSF" id="PIRSF000847">
    <property type="entry name" value="Phos_ph_gly_syn"/>
    <property type="match status" value="1"/>
</dbReference>
<dbReference type="InterPro" id="IPR048254">
    <property type="entry name" value="CDP_ALCOHOL_P_TRANSF_CS"/>
</dbReference>
<evidence type="ECO:0000256" key="12">
    <source>
        <dbReference type="ARBA" id="ARBA00023209"/>
    </source>
</evidence>
<dbReference type="KEGG" id="nde:NIDE2558"/>
<evidence type="ECO:0000313" key="18">
    <source>
        <dbReference type="EMBL" id="CBK42267.1"/>
    </source>
</evidence>
<feature type="transmembrane region" description="Helical" evidence="17">
    <location>
        <begin position="175"/>
        <end position="196"/>
    </location>
</feature>
<dbReference type="InterPro" id="IPR043130">
    <property type="entry name" value="CDP-OH_PTrfase_TM_dom"/>
</dbReference>
<evidence type="ECO:0000256" key="5">
    <source>
        <dbReference type="ARBA" id="ARBA00014944"/>
    </source>
</evidence>
<dbReference type="EC" id="2.7.8.5" evidence="4 15"/>
<evidence type="ECO:0000256" key="1">
    <source>
        <dbReference type="ARBA" id="ARBA00004141"/>
    </source>
</evidence>
<evidence type="ECO:0000256" key="10">
    <source>
        <dbReference type="ARBA" id="ARBA00023098"/>
    </source>
</evidence>
<evidence type="ECO:0000313" key="19">
    <source>
        <dbReference type="Proteomes" id="UP000001660"/>
    </source>
</evidence>
<feature type="transmembrane region" description="Helical" evidence="17">
    <location>
        <begin position="92"/>
        <end position="117"/>
    </location>
</feature>
<evidence type="ECO:0000256" key="4">
    <source>
        <dbReference type="ARBA" id="ARBA00013170"/>
    </source>
</evidence>
<dbReference type="PANTHER" id="PTHR14269">
    <property type="entry name" value="CDP-DIACYLGLYCEROL--GLYCEROL-3-PHOSPHATE 3-PHOSPHATIDYLTRANSFERASE-RELATED"/>
    <property type="match status" value="1"/>
</dbReference>
<evidence type="ECO:0000256" key="3">
    <source>
        <dbReference type="ARBA" id="ARBA00010441"/>
    </source>
</evidence>
<accession>D8PG80</accession>
<keyword evidence="9 17" id="KW-1133">Transmembrane helix</keyword>
<comment type="pathway">
    <text evidence="2">Phospholipid metabolism; phosphatidylglycerol biosynthesis; phosphatidylglycerol from CDP-diacylglycerol: step 1/2.</text>
</comment>
<dbReference type="NCBIfam" id="TIGR00560">
    <property type="entry name" value="pgsA"/>
    <property type="match status" value="1"/>
</dbReference>
<feature type="transmembrane region" description="Helical" evidence="17">
    <location>
        <begin position="146"/>
        <end position="163"/>
    </location>
</feature>
<feature type="transmembrane region" description="Helical" evidence="17">
    <location>
        <begin position="50"/>
        <end position="71"/>
    </location>
</feature>
<dbReference type="InterPro" id="IPR004570">
    <property type="entry name" value="Phosphatidylglycerol_P_synth"/>
</dbReference>
<comment type="similarity">
    <text evidence="3 16">Belongs to the CDP-alcohol phosphatidyltransferase class-I family.</text>
</comment>
<keyword evidence="10" id="KW-0443">Lipid metabolism</keyword>
<dbReference type="Gene3D" id="1.20.120.1760">
    <property type="match status" value="1"/>
</dbReference>
<keyword evidence="6" id="KW-0444">Lipid biosynthesis</keyword>
<dbReference type="HOGENOM" id="CLU_051314_2_3_0"/>
<evidence type="ECO:0000256" key="15">
    <source>
        <dbReference type="NCBIfam" id="TIGR00560"/>
    </source>
</evidence>
<dbReference type="PROSITE" id="PS00379">
    <property type="entry name" value="CDP_ALCOHOL_P_TRANSF"/>
    <property type="match status" value="1"/>
</dbReference>
<gene>
    <name evidence="18" type="primary">pgsA</name>
    <name evidence="18" type="ORF">NIDE2558</name>
</gene>
<sequence>MAENWKQAGLVLMRSAGQESNINLPNVLTLVRILLIPVFVMLLIDPTPDRALAAAIVFVVAAVTDLLDGYVARKTGQITKLGRLLDPIADKLLVLSALILLVQVDRVSALVAILIIAREVAVTGLRAIAASEGLIMSAEVTGKYKMALQVIAIVLLVLEGTVVEAIGNLHLAGIVTLYLSLILGYVSGAQYVWSFWRQVGAKGL</sequence>
<evidence type="ECO:0000256" key="16">
    <source>
        <dbReference type="RuleBase" id="RU003750"/>
    </source>
</evidence>
<dbReference type="InterPro" id="IPR000462">
    <property type="entry name" value="CDP-OH_P_trans"/>
</dbReference>
<keyword evidence="19" id="KW-1185">Reference proteome</keyword>
<keyword evidence="11 17" id="KW-0472">Membrane</keyword>
<keyword evidence="13" id="KW-1208">Phospholipid metabolism</keyword>
<evidence type="ECO:0000256" key="14">
    <source>
        <dbReference type="ARBA" id="ARBA00048586"/>
    </source>
</evidence>
<evidence type="ECO:0000256" key="11">
    <source>
        <dbReference type="ARBA" id="ARBA00023136"/>
    </source>
</evidence>
<dbReference type="GO" id="GO:0046474">
    <property type="term" value="P:glycerophospholipid biosynthetic process"/>
    <property type="evidence" value="ECO:0007669"/>
    <property type="project" value="TreeGrafter"/>
</dbReference>
<keyword evidence="8 17" id="KW-0812">Transmembrane</keyword>
<comment type="subcellular location">
    <subcellularLocation>
        <location evidence="1">Membrane</location>
        <topology evidence="1">Multi-pass membrane protein</topology>
    </subcellularLocation>
</comment>